<evidence type="ECO:0000313" key="2">
    <source>
        <dbReference type="Proteomes" id="UP001432146"/>
    </source>
</evidence>
<organism evidence="1 2">
    <name type="scientific">Tetragonisca angustula</name>
    <dbReference type="NCBI Taxonomy" id="166442"/>
    <lineage>
        <taxon>Eukaryota</taxon>
        <taxon>Metazoa</taxon>
        <taxon>Ecdysozoa</taxon>
        <taxon>Arthropoda</taxon>
        <taxon>Hexapoda</taxon>
        <taxon>Insecta</taxon>
        <taxon>Pterygota</taxon>
        <taxon>Neoptera</taxon>
        <taxon>Endopterygota</taxon>
        <taxon>Hymenoptera</taxon>
        <taxon>Apocrita</taxon>
        <taxon>Aculeata</taxon>
        <taxon>Apoidea</taxon>
        <taxon>Anthophila</taxon>
        <taxon>Apidae</taxon>
        <taxon>Tetragonisca</taxon>
    </lineage>
</organism>
<sequence>MATRIIRAYCTVSHDVAVTIAGITPLSIQAKIEADIFKKIRTAKANGESVTKADKMQKRRNALQSARRAWIRGLGNGGTARLATLGAIAPVIQPAKTKAERHVRHRHLTECDNTRFDDRKERGNSRQE</sequence>
<keyword evidence="2" id="KW-1185">Reference proteome</keyword>
<evidence type="ECO:0000313" key="1">
    <source>
        <dbReference type="EMBL" id="KAK9299883.1"/>
    </source>
</evidence>
<comment type="caution">
    <text evidence="1">The sequence shown here is derived from an EMBL/GenBank/DDBJ whole genome shotgun (WGS) entry which is preliminary data.</text>
</comment>
<proteinExistence type="predicted"/>
<protein>
    <submittedName>
        <fullName evidence="1">Uncharacterized protein</fullName>
    </submittedName>
</protein>
<dbReference type="EMBL" id="JAWNGG020000139">
    <property type="protein sequence ID" value="KAK9299883.1"/>
    <property type="molecule type" value="Genomic_DNA"/>
</dbReference>
<accession>A0AAW0ZQK2</accession>
<dbReference type="Proteomes" id="UP001432146">
    <property type="component" value="Unassembled WGS sequence"/>
</dbReference>
<name>A0AAW0ZQK2_9HYME</name>
<dbReference type="AlphaFoldDB" id="A0AAW0ZQK2"/>
<reference evidence="1 2" key="1">
    <citation type="submission" date="2024-05" db="EMBL/GenBank/DDBJ databases">
        <title>The nuclear and mitochondrial genome assemblies of Tetragonisca angustula (Apidae: Meliponini), a tiny yet remarkable pollinator in the Neotropics.</title>
        <authorList>
            <person name="Ferrari R."/>
            <person name="Ricardo P.C."/>
            <person name="Dias F.C."/>
            <person name="Araujo N.S."/>
            <person name="Soares D.O."/>
            <person name="Zhou Q.-S."/>
            <person name="Zhu C.-D."/>
            <person name="Coutinho L."/>
            <person name="Airas M.C."/>
            <person name="Batista T.M."/>
        </authorList>
    </citation>
    <scope>NUCLEOTIDE SEQUENCE [LARGE SCALE GENOMIC DNA]</scope>
    <source>
        <strain evidence="1">ASF017062</strain>
        <tissue evidence="1">Abdomen</tissue>
    </source>
</reference>
<gene>
    <name evidence="1" type="ORF">QLX08_007267</name>
</gene>